<dbReference type="EMBL" id="CP109019">
    <property type="protein sequence ID" value="WUT86508.1"/>
    <property type="molecule type" value="Genomic_DNA"/>
</dbReference>
<keyword evidence="3" id="KW-1185">Reference proteome</keyword>
<reference evidence="2" key="1">
    <citation type="submission" date="2022-10" db="EMBL/GenBank/DDBJ databases">
        <title>The complete genomes of actinobacterial strains from the NBC collection.</title>
        <authorList>
            <person name="Joergensen T.S."/>
            <person name="Alvarez Arevalo M."/>
            <person name="Sterndorff E.B."/>
            <person name="Faurdal D."/>
            <person name="Vuksanovic O."/>
            <person name="Mourched A.-S."/>
            <person name="Charusanti P."/>
            <person name="Shaw S."/>
            <person name="Blin K."/>
            <person name="Weber T."/>
        </authorList>
    </citation>
    <scope>NUCLEOTIDE SEQUENCE</scope>
    <source>
        <strain evidence="2">NBC_00668</strain>
    </source>
</reference>
<proteinExistence type="predicted"/>
<feature type="chain" id="PRO_5047274961" description="Lipoprotein" evidence="1">
    <location>
        <begin position="28"/>
        <end position="258"/>
    </location>
</feature>
<accession>A0ABZ1XSI1</accession>
<dbReference type="RefSeq" id="WP_329402897.1">
    <property type="nucleotide sequence ID" value="NZ_CP109019.1"/>
</dbReference>
<evidence type="ECO:0000313" key="2">
    <source>
        <dbReference type="EMBL" id="WUT86508.1"/>
    </source>
</evidence>
<dbReference type="Proteomes" id="UP001432060">
    <property type="component" value="Chromosome"/>
</dbReference>
<dbReference type="SUPFAM" id="SSF89392">
    <property type="entry name" value="Prokaryotic lipoproteins and lipoprotein localization factors"/>
    <property type="match status" value="1"/>
</dbReference>
<gene>
    <name evidence="2" type="ORF">OG515_32075</name>
</gene>
<evidence type="ECO:0000256" key="1">
    <source>
        <dbReference type="SAM" id="SignalP"/>
    </source>
</evidence>
<evidence type="ECO:0008006" key="4">
    <source>
        <dbReference type="Google" id="ProtNLM"/>
    </source>
</evidence>
<sequence>MRRPHLALTSIALLLCAACSGTKTDRAAESPAPDYGPTVRTAVTALGKSTAAFDEKVEIAGDGQNFAIGVKGRFDFAGAKGMLAVDFPEGGISHVDEVFASNKVYVRGAAGLDGEWGVIGRDKAEAHYLLRSPLNDPEHVLQQLSTMHKISKEGTEQVNGATAVRYHGLLGADILTLRGSAKLREQASQLRGVVGEIPMYADTWVDSQGRLVRARLRCDLGPGHVAVTVDFADHGKAVKVSVPGDATPVSSVSGVLTG</sequence>
<dbReference type="InterPro" id="IPR029046">
    <property type="entry name" value="LolA/LolB/LppX"/>
</dbReference>
<feature type="signal peptide" evidence="1">
    <location>
        <begin position="1"/>
        <end position="27"/>
    </location>
</feature>
<dbReference type="Gene3D" id="2.50.20.20">
    <property type="match status" value="1"/>
</dbReference>
<evidence type="ECO:0000313" key="3">
    <source>
        <dbReference type="Proteomes" id="UP001432060"/>
    </source>
</evidence>
<organism evidence="2 3">
    <name type="scientific">Streptomyces melanogenes</name>
    <dbReference type="NCBI Taxonomy" id="67326"/>
    <lineage>
        <taxon>Bacteria</taxon>
        <taxon>Bacillati</taxon>
        <taxon>Actinomycetota</taxon>
        <taxon>Actinomycetes</taxon>
        <taxon>Kitasatosporales</taxon>
        <taxon>Streptomycetaceae</taxon>
        <taxon>Streptomyces</taxon>
    </lineage>
</organism>
<protein>
    <recommendedName>
        <fullName evidence="4">Lipoprotein</fullName>
    </recommendedName>
</protein>
<name>A0ABZ1XSI1_9ACTN</name>
<keyword evidence="1" id="KW-0732">Signal</keyword>